<dbReference type="EMBL" id="KV454214">
    <property type="protein sequence ID" value="ODQ57016.1"/>
    <property type="molecule type" value="Genomic_DNA"/>
</dbReference>
<feature type="compositionally biased region" description="Acidic residues" evidence="7">
    <location>
        <begin position="338"/>
        <end position="349"/>
    </location>
</feature>
<dbReference type="PANTHER" id="PTHR12786">
    <property type="entry name" value="SPLICING FACTOR SF3A-RELATED"/>
    <property type="match status" value="1"/>
</dbReference>
<dbReference type="InterPro" id="IPR013087">
    <property type="entry name" value="Znf_C2H2_type"/>
</dbReference>
<keyword evidence="4" id="KW-0863">Zinc-finger</keyword>
<dbReference type="Gene3D" id="3.30.160.60">
    <property type="entry name" value="Classic Zinc Finger"/>
    <property type="match status" value="1"/>
</dbReference>
<feature type="region of interest" description="Disordered" evidence="7">
    <location>
        <begin position="328"/>
        <end position="354"/>
    </location>
</feature>
<evidence type="ECO:0000256" key="5">
    <source>
        <dbReference type="ARBA" id="ARBA00022833"/>
    </source>
</evidence>
<reference evidence="9 10" key="1">
    <citation type="journal article" date="2016" name="Proc. Natl. Acad. Sci. U.S.A.">
        <title>Comparative genomics of biotechnologically important yeasts.</title>
        <authorList>
            <person name="Riley R."/>
            <person name="Haridas S."/>
            <person name="Wolfe K.H."/>
            <person name="Lopes M.R."/>
            <person name="Hittinger C.T."/>
            <person name="Goeker M."/>
            <person name="Salamov A.A."/>
            <person name="Wisecaver J.H."/>
            <person name="Long T.M."/>
            <person name="Calvey C.H."/>
            <person name="Aerts A.L."/>
            <person name="Barry K.W."/>
            <person name="Choi C."/>
            <person name="Clum A."/>
            <person name="Coughlan A.Y."/>
            <person name="Deshpande S."/>
            <person name="Douglass A.P."/>
            <person name="Hanson S.J."/>
            <person name="Klenk H.-P."/>
            <person name="LaButti K.M."/>
            <person name="Lapidus A."/>
            <person name="Lindquist E.A."/>
            <person name="Lipzen A.M."/>
            <person name="Meier-Kolthoff J.P."/>
            <person name="Ohm R.A."/>
            <person name="Otillar R.P."/>
            <person name="Pangilinan J.L."/>
            <person name="Peng Y."/>
            <person name="Rokas A."/>
            <person name="Rosa C.A."/>
            <person name="Scheuner C."/>
            <person name="Sibirny A.A."/>
            <person name="Slot J.C."/>
            <person name="Stielow J.B."/>
            <person name="Sun H."/>
            <person name="Kurtzman C.P."/>
            <person name="Blackwell M."/>
            <person name="Grigoriev I.V."/>
            <person name="Jeffries T.W."/>
        </authorList>
    </citation>
    <scope>NUCLEOTIDE SEQUENCE [LARGE SCALE GENOMIC DNA]</scope>
    <source>
        <strain evidence="10">ATCC 58044 / CBS 1984 / NCYC 433 / NRRL Y-366-8</strain>
    </source>
</reference>
<proteinExistence type="inferred from homology"/>
<dbReference type="STRING" id="683960.A0A1E3NV65"/>
<dbReference type="OrthoDB" id="2160351at2759"/>
<name>A0A1E3NV65_WICAA</name>
<keyword evidence="3" id="KW-0479">Metal-binding</keyword>
<organism evidence="9 10">
    <name type="scientific">Wickerhamomyces anomalus (strain ATCC 58044 / CBS 1984 / NCYC 433 / NRRL Y-366-8)</name>
    <name type="common">Yeast</name>
    <name type="synonym">Hansenula anomala</name>
    <dbReference type="NCBI Taxonomy" id="683960"/>
    <lineage>
        <taxon>Eukaryota</taxon>
        <taxon>Fungi</taxon>
        <taxon>Dikarya</taxon>
        <taxon>Ascomycota</taxon>
        <taxon>Saccharomycotina</taxon>
        <taxon>Saccharomycetes</taxon>
        <taxon>Phaffomycetales</taxon>
        <taxon>Wickerhamomycetaceae</taxon>
        <taxon>Wickerhamomyces</taxon>
    </lineage>
</organism>
<evidence type="ECO:0000256" key="1">
    <source>
        <dbReference type="ARBA" id="ARBA00004123"/>
    </source>
</evidence>
<dbReference type="Pfam" id="PF16837">
    <property type="entry name" value="SF3A3"/>
    <property type="match status" value="1"/>
</dbReference>
<dbReference type="GO" id="GO:0008270">
    <property type="term" value="F:zinc ion binding"/>
    <property type="evidence" value="ECO:0007669"/>
    <property type="project" value="UniProtKB-KW"/>
</dbReference>
<dbReference type="PROSITE" id="PS50171">
    <property type="entry name" value="ZF_MATRIN"/>
    <property type="match status" value="1"/>
</dbReference>
<dbReference type="SUPFAM" id="SSF57667">
    <property type="entry name" value="beta-beta-alpha zinc fingers"/>
    <property type="match status" value="1"/>
</dbReference>
<evidence type="ECO:0000256" key="6">
    <source>
        <dbReference type="ARBA" id="ARBA00023242"/>
    </source>
</evidence>
<dbReference type="SMART" id="SM00451">
    <property type="entry name" value="ZnF_U1"/>
    <property type="match status" value="1"/>
</dbReference>
<dbReference type="GO" id="GO:0003723">
    <property type="term" value="F:RNA binding"/>
    <property type="evidence" value="ECO:0007669"/>
    <property type="project" value="EnsemblFungi"/>
</dbReference>
<dbReference type="InterPro" id="IPR022755">
    <property type="entry name" value="Znf_C2H2_jaz"/>
</dbReference>
<dbReference type="PANTHER" id="PTHR12786:SF2">
    <property type="entry name" value="SPLICING FACTOR 3A SUBUNIT 3"/>
    <property type="match status" value="1"/>
</dbReference>
<evidence type="ECO:0000256" key="2">
    <source>
        <dbReference type="ARBA" id="ARBA00008776"/>
    </source>
</evidence>
<comment type="subcellular location">
    <subcellularLocation>
        <location evidence="1">Nucleus</location>
    </subcellularLocation>
</comment>
<sequence>MSIELERNTLEELHTIEKAITDRIQRNPELYDGFLEDNNRVLNKKKKRSFREVLLQQHEISFFLKQYKKQKTFLEESWNDASRNEVLKTIDDPTYELIKFDELYQSIKSQNDETVVKNLGSIYAMKSSNSNILSEIGSGIDLNLMFSGEEYFGKYLDLVEFHEIWLNLSSLKISYVKYLEIFDKFEEFNDIVNKKQDDYLKYLINLSNYLKNFITKSTPLFKLDSFLNQFEENFNKSKQNQGLYCEACDKNFAKKTVYDAHLSGKKHLKNASKLTTSSPPPSSKNYEYYENLIEHLLTPLRTKRQDTKLNTERRKALTERERLIEISQLEKDEQLSSSEDESTNEQDENPDFKDGVYNPMNLPLGFDGQPIPYWLWKLHGLGIEYTCEICGDYTYKGRKAFDKHFLEPRHIHGLKCLGITPSLVFKDITSIKQAIELWNKVKRQKRIEEGEKEDAVEVEDEEGNVMSEKVYNDLKKQGLI</sequence>
<keyword evidence="10" id="KW-1185">Reference proteome</keyword>
<dbReference type="InterPro" id="IPR024598">
    <property type="entry name" value="SF3a60/Prp9_C"/>
</dbReference>
<dbReference type="InterPro" id="IPR000690">
    <property type="entry name" value="Matrin/U1-C_Znf_C2H2"/>
</dbReference>
<dbReference type="Pfam" id="PF11931">
    <property type="entry name" value="SF3a60_Prp9_C"/>
    <property type="match status" value="1"/>
</dbReference>
<dbReference type="PROSITE" id="PS00028">
    <property type="entry name" value="ZINC_FINGER_C2H2_1"/>
    <property type="match status" value="1"/>
</dbReference>
<dbReference type="GO" id="GO:0000974">
    <property type="term" value="C:Prp19 complex"/>
    <property type="evidence" value="ECO:0007669"/>
    <property type="project" value="EnsemblFungi"/>
</dbReference>
<dbReference type="GO" id="GO:0000395">
    <property type="term" value="P:mRNA 5'-splice site recognition"/>
    <property type="evidence" value="ECO:0007669"/>
    <property type="project" value="EnsemblFungi"/>
</dbReference>
<evidence type="ECO:0000313" key="9">
    <source>
        <dbReference type="EMBL" id="ODQ57016.1"/>
    </source>
</evidence>
<evidence type="ECO:0000256" key="7">
    <source>
        <dbReference type="SAM" id="MobiDB-lite"/>
    </source>
</evidence>
<dbReference type="GO" id="GO:0071004">
    <property type="term" value="C:U2-type prespliceosome"/>
    <property type="evidence" value="ECO:0007669"/>
    <property type="project" value="EnsemblFungi"/>
</dbReference>
<feature type="domain" description="Matrin-type" evidence="8">
    <location>
        <begin position="385"/>
        <end position="416"/>
    </location>
</feature>
<evidence type="ECO:0000259" key="8">
    <source>
        <dbReference type="PROSITE" id="PS50171"/>
    </source>
</evidence>
<evidence type="ECO:0000256" key="4">
    <source>
        <dbReference type="ARBA" id="ARBA00022771"/>
    </source>
</evidence>
<dbReference type="InterPro" id="IPR051421">
    <property type="entry name" value="RNA_Proc_DNA_Dmg_Regulator"/>
</dbReference>
<dbReference type="InterPro" id="IPR031774">
    <property type="entry name" value="SF3A3_dom"/>
</dbReference>
<dbReference type="SMART" id="SM00355">
    <property type="entry name" value="ZnF_C2H2"/>
    <property type="match status" value="2"/>
</dbReference>
<dbReference type="RefSeq" id="XP_019036223.1">
    <property type="nucleotide sequence ID" value="XM_019182385.1"/>
</dbReference>
<comment type="similarity">
    <text evidence="2">Belongs to the SF3A3 family.</text>
</comment>
<protein>
    <recommendedName>
        <fullName evidence="8">Matrin-type domain-containing protein</fullName>
    </recommendedName>
</protein>
<gene>
    <name evidence="9" type="ORF">WICANDRAFT_36002</name>
</gene>
<dbReference type="Pfam" id="PF16958">
    <property type="entry name" value="PRP9_N"/>
    <property type="match status" value="1"/>
</dbReference>
<keyword evidence="6" id="KW-0539">Nucleus</keyword>
<dbReference type="Proteomes" id="UP000094112">
    <property type="component" value="Unassembled WGS sequence"/>
</dbReference>
<dbReference type="InterPro" id="IPR036236">
    <property type="entry name" value="Znf_C2H2_sf"/>
</dbReference>
<keyword evidence="5" id="KW-0862">Zinc</keyword>
<dbReference type="AlphaFoldDB" id="A0A1E3NV65"/>
<accession>A0A1E3NV65</accession>
<dbReference type="GeneID" id="30199631"/>
<dbReference type="InterPro" id="IPR003604">
    <property type="entry name" value="Matrin/U1-like-C_Znf_C2H2"/>
</dbReference>
<evidence type="ECO:0000256" key="3">
    <source>
        <dbReference type="ARBA" id="ARBA00022723"/>
    </source>
</evidence>
<dbReference type="Pfam" id="PF12171">
    <property type="entry name" value="zf-C2H2_jaz"/>
    <property type="match status" value="1"/>
</dbReference>
<dbReference type="InterPro" id="IPR031590">
    <property type="entry name" value="PRP9_N"/>
</dbReference>
<evidence type="ECO:0000313" key="10">
    <source>
        <dbReference type="Proteomes" id="UP000094112"/>
    </source>
</evidence>